<feature type="compositionally biased region" description="Polar residues" evidence="1">
    <location>
        <begin position="139"/>
        <end position="165"/>
    </location>
</feature>
<proteinExistence type="predicted"/>
<protein>
    <submittedName>
        <fullName evidence="2">Uncharacterized protein</fullName>
    </submittedName>
</protein>
<feature type="region of interest" description="Disordered" evidence="1">
    <location>
        <begin position="211"/>
        <end position="253"/>
    </location>
</feature>
<sequence length="490" mass="54610">MVKRAASSVSPLGEETHGYWMETWPQNESLDSRSAMDFPHPFDLPADLGVLTAGTSNHAGPYVIWPPANPNSPTSWYDWVKREHDCDECRRNSLGSHYQQHEATQQLPQGNMVAPMSMLHPSFSDATQYHGLPAIQAQFPETSYPSPTTQHGISSAVSPLSQGGSHQHLPQGVQELPVGASFQPAPIPDDYSHQAFQQQVYQTQAIADMSQLAGPGPQYNAHINPNPASSPEVHLPTATPFNSPNTTTATTTTTAPPFHQNLLPAPALAPLSLPQAPVPIPPISHARRTLSSPEERYHCNHLQPDGQPCAAEFPRHWELDRHVDTLHNKSTRTTCHDCNPPQTYSRHDCWRRHWKRSHAVRFVEERGDWYFRELLDWRARAAAVAVGGDKTKKTRQRGKKRVGDGGDGDDDNDDRSGKGGVLEGQSRGAVGGDETKTGQKWKKGGLVGLSEEEEIALGVWDEMRRNGRQGPLFEERKRALRWYMRDFERE</sequence>
<keyword evidence="3" id="KW-1185">Reference proteome</keyword>
<comment type="caution">
    <text evidence="2">The sequence shown here is derived from an EMBL/GenBank/DDBJ whole genome shotgun (WGS) entry which is preliminary data.</text>
</comment>
<organism evidence="2 3">
    <name type="scientific">Cercophora samala</name>
    <dbReference type="NCBI Taxonomy" id="330535"/>
    <lineage>
        <taxon>Eukaryota</taxon>
        <taxon>Fungi</taxon>
        <taxon>Dikarya</taxon>
        <taxon>Ascomycota</taxon>
        <taxon>Pezizomycotina</taxon>
        <taxon>Sordariomycetes</taxon>
        <taxon>Sordariomycetidae</taxon>
        <taxon>Sordariales</taxon>
        <taxon>Lasiosphaeriaceae</taxon>
        <taxon>Cercophora</taxon>
    </lineage>
</organism>
<feature type="compositionally biased region" description="Low complexity" evidence="1">
    <location>
        <begin position="236"/>
        <end position="253"/>
    </location>
</feature>
<name>A0AA39Z8P1_9PEZI</name>
<gene>
    <name evidence="2" type="ORF">QBC41DRAFT_327201</name>
</gene>
<evidence type="ECO:0000313" key="3">
    <source>
        <dbReference type="Proteomes" id="UP001174997"/>
    </source>
</evidence>
<evidence type="ECO:0000313" key="2">
    <source>
        <dbReference type="EMBL" id="KAK0665838.1"/>
    </source>
</evidence>
<dbReference type="Proteomes" id="UP001174997">
    <property type="component" value="Unassembled WGS sequence"/>
</dbReference>
<feature type="region of interest" description="Disordered" evidence="1">
    <location>
        <begin position="139"/>
        <end position="171"/>
    </location>
</feature>
<reference evidence="2" key="1">
    <citation type="submission" date="2023-06" db="EMBL/GenBank/DDBJ databases">
        <title>Genome-scale phylogeny and comparative genomics of the fungal order Sordariales.</title>
        <authorList>
            <consortium name="Lawrence Berkeley National Laboratory"/>
            <person name="Hensen N."/>
            <person name="Bonometti L."/>
            <person name="Westerberg I."/>
            <person name="Brannstrom I.O."/>
            <person name="Guillou S."/>
            <person name="Cros-Aarteil S."/>
            <person name="Calhoun S."/>
            <person name="Haridas S."/>
            <person name="Kuo A."/>
            <person name="Mondo S."/>
            <person name="Pangilinan J."/>
            <person name="Riley R."/>
            <person name="Labutti K."/>
            <person name="Andreopoulos B."/>
            <person name="Lipzen A."/>
            <person name="Chen C."/>
            <person name="Yanf M."/>
            <person name="Daum C."/>
            <person name="Ng V."/>
            <person name="Clum A."/>
            <person name="Steindorff A."/>
            <person name="Ohm R."/>
            <person name="Martin F."/>
            <person name="Silar P."/>
            <person name="Natvig D."/>
            <person name="Lalanne C."/>
            <person name="Gautier V."/>
            <person name="Ament-Velasquez S.L."/>
            <person name="Kruys A."/>
            <person name="Hutchinson M.I."/>
            <person name="Powell A.J."/>
            <person name="Barry K."/>
            <person name="Miller A.N."/>
            <person name="Grigoriev I.V."/>
            <person name="Debuchy R."/>
            <person name="Gladieux P."/>
            <person name="Thoren M.H."/>
            <person name="Johannesson H."/>
        </authorList>
    </citation>
    <scope>NUCLEOTIDE SEQUENCE</scope>
    <source>
        <strain evidence="2">CBS 307.81</strain>
    </source>
</reference>
<dbReference type="AlphaFoldDB" id="A0AA39Z8P1"/>
<evidence type="ECO:0000256" key="1">
    <source>
        <dbReference type="SAM" id="MobiDB-lite"/>
    </source>
</evidence>
<accession>A0AA39Z8P1</accession>
<dbReference type="EMBL" id="JAULSY010000101">
    <property type="protein sequence ID" value="KAK0665838.1"/>
    <property type="molecule type" value="Genomic_DNA"/>
</dbReference>
<feature type="region of interest" description="Disordered" evidence="1">
    <location>
        <begin position="385"/>
        <end position="445"/>
    </location>
</feature>